<dbReference type="CDD" id="cd02440">
    <property type="entry name" value="AdoMet_MTases"/>
    <property type="match status" value="1"/>
</dbReference>
<dbReference type="PROSITE" id="PS51257">
    <property type="entry name" value="PROKAR_LIPOPROTEIN"/>
    <property type="match status" value="1"/>
</dbReference>
<dbReference type="GO" id="GO:0032259">
    <property type="term" value="P:methylation"/>
    <property type="evidence" value="ECO:0007669"/>
    <property type="project" value="UniProtKB-KW"/>
</dbReference>
<accession>A0ABW9RLM1</accession>
<dbReference type="InterPro" id="IPR027555">
    <property type="entry name" value="Mo5U34_MeTrfas-like"/>
</dbReference>
<evidence type="ECO:0000313" key="2">
    <source>
        <dbReference type="EMBL" id="MTI25004.1"/>
    </source>
</evidence>
<dbReference type="Pfam" id="PF08003">
    <property type="entry name" value="Methyltransf_9"/>
    <property type="match status" value="1"/>
</dbReference>
<dbReference type="PANTHER" id="PTHR43861">
    <property type="entry name" value="TRANS-ACONITATE 2-METHYLTRANSFERASE-RELATED"/>
    <property type="match status" value="1"/>
</dbReference>
<organism evidence="2 3">
    <name type="scientific">Fulvivirga kasyanovii</name>
    <dbReference type="NCBI Taxonomy" id="396812"/>
    <lineage>
        <taxon>Bacteria</taxon>
        <taxon>Pseudomonadati</taxon>
        <taxon>Bacteroidota</taxon>
        <taxon>Cytophagia</taxon>
        <taxon>Cytophagales</taxon>
        <taxon>Fulvivirgaceae</taxon>
        <taxon>Fulvivirga</taxon>
    </lineage>
</organism>
<feature type="compositionally biased region" description="Polar residues" evidence="1">
    <location>
        <begin position="37"/>
        <end position="50"/>
    </location>
</feature>
<dbReference type="Proteomes" id="UP000798808">
    <property type="component" value="Unassembled WGS sequence"/>
</dbReference>
<dbReference type="GO" id="GO:0008168">
    <property type="term" value="F:methyltransferase activity"/>
    <property type="evidence" value="ECO:0007669"/>
    <property type="project" value="UniProtKB-KW"/>
</dbReference>
<feature type="region of interest" description="Disordered" evidence="1">
    <location>
        <begin position="31"/>
        <end position="50"/>
    </location>
</feature>
<comment type="caution">
    <text evidence="2">The sequence shown here is derived from an EMBL/GenBank/DDBJ whole genome shotgun (WGS) entry which is preliminary data.</text>
</comment>
<name>A0ABW9RLM1_9BACT</name>
<reference evidence="2 3" key="1">
    <citation type="submission" date="2019-02" db="EMBL/GenBank/DDBJ databases">
        <authorList>
            <person name="Goldberg S.R."/>
            <person name="Haltli B.A."/>
            <person name="Correa H."/>
            <person name="Russell K.G."/>
        </authorList>
    </citation>
    <scope>NUCLEOTIDE SEQUENCE [LARGE SCALE GENOMIC DNA]</scope>
    <source>
        <strain evidence="2 3">JCM 16186</strain>
    </source>
</reference>
<proteinExistence type="predicted"/>
<dbReference type="EMBL" id="SMLW01000474">
    <property type="protein sequence ID" value="MTI25004.1"/>
    <property type="molecule type" value="Genomic_DNA"/>
</dbReference>
<protein>
    <submittedName>
        <fullName evidence="2">Class I SAM-dependent methyltransferase</fullName>
    </submittedName>
</protein>
<keyword evidence="2" id="KW-0808">Transferase</keyword>
<sequence>MLSPLKSTILFVSLLLLFSCQPEQKGKTYVESEPLKDTTSSETAKNTTDSSFDINNFQNLVETYEDPERSEWQNPSLIIDKLGDVKDKVIADIGAGTGYFTFRLAGQGAHVIAIDIDERFLNYIEDRKPELQHIIPDENIETRLSLENDPLLLKEEVHMAILVNTYHFLSDRIEYLKKIKHGMKKNAKIVIVDYKLGQMPVGPPESMKITSQQVIEELKEAGFKTIETDKTSLEFQYIISARKSDL</sequence>
<dbReference type="Gene3D" id="3.40.50.150">
    <property type="entry name" value="Vaccinia Virus protein VP39"/>
    <property type="match status" value="1"/>
</dbReference>
<evidence type="ECO:0000256" key="1">
    <source>
        <dbReference type="SAM" id="MobiDB-lite"/>
    </source>
</evidence>
<dbReference type="SUPFAM" id="SSF53335">
    <property type="entry name" value="S-adenosyl-L-methionine-dependent methyltransferases"/>
    <property type="match status" value="1"/>
</dbReference>
<keyword evidence="2" id="KW-0489">Methyltransferase</keyword>
<dbReference type="PANTHER" id="PTHR43861:SF1">
    <property type="entry name" value="TRANS-ACONITATE 2-METHYLTRANSFERASE"/>
    <property type="match status" value="1"/>
</dbReference>
<evidence type="ECO:0000313" key="3">
    <source>
        <dbReference type="Proteomes" id="UP000798808"/>
    </source>
</evidence>
<gene>
    <name evidence="2" type="ORF">E1163_08640</name>
</gene>
<keyword evidence="3" id="KW-1185">Reference proteome</keyword>
<dbReference type="InterPro" id="IPR029063">
    <property type="entry name" value="SAM-dependent_MTases_sf"/>
</dbReference>